<accession>Q657A9</accession>
<dbReference type="AlphaFoldDB" id="Q657A9"/>
<protein>
    <submittedName>
        <fullName evidence="2">Uncharacterized protein P0022F12.17</fullName>
    </submittedName>
</protein>
<sequence>MGRDKVQALHLKVIIIFCILTGTAVGAALPSLGGMFPAIQPESDVFIYVKTFATGVILAAGPCAHLAHGLRGSQLLGCHHLPPTSDKSVGYTINKGTSFSIRSPSTRALSINTNPEQGVPTAPVLTVIYYDLRTVNNTPTLNLCSSRVKAMDSTTKL</sequence>
<dbReference type="EMBL" id="AP003310">
    <property type="protein sequence ID" value="BAD45114.1"/>
    <property type="molecule type" value="Genomic_DNA"/>
</dbReference>
<gene>
    <name evidence="2" type="primary">P0022F12.17</name>
</gene>
<keyword evidence="1" id="KW-0472">Membrane</keyword>
<reference evidence="2" key="1">
    <citation type="journal article" date="2002" name="Nature">
        <title>The genome sequence and structure of rice chromosome 1.</title>
        <authorList>
            <person name="Sasaki T."/>
            <person name="Matsumoto T."/>
            <person name="Yamamoto K."/>
            <person name="Sakata K."/>
            <person name="Baba T."/>
            <person name="Katayose Y."/>
            <person name="Wu J."/>
            <person name="Niimura Y."/>
            <person name="Cheng Z."/>
            <person name="Nagamura Y."/>
            <person name="Antonio B.A."/>
            <person name="Kanamori H."/>
            <person name="Hosokawa S."/>
            <person name="Masukawa M."/>
            <person name="Arikawa K."/>
            <person name="Chiden Y."/>
            <person name="Hayashi M."/>
            <person name="Okamoto M."/>
            <person name="Ando T."/>
            <person name="Aoki H."/>
            <person name="Arita K."/>
            <person name="Hamada M."/>
            <person name="Harada C."/>
            <person name="Hijishita S."/>
            <person name="Honda M."/>
            <person name="Ichikawa Y."/>
            <person name="Idonuma A."/>
            <person name="Iijima M."/>
            <person name="Ikeda M."/>
            <person name="Ikeno M."/>
            <person name="Itoh S."/>
            <person name="Itoh T."/>
            <person name="Itoh Y."/>
            <person name="Itoh Y."/>
            <person name="Iwabuchi A."/>
            <person name="Kamiya K."/>
            <person name="Karasawa W."/>
            <person name="Katagiri S."/>
            <person name="Kikuta A."/>
            <person name="Kobayashi N."/>
            <person name="Kono I."/>
            <person name="Machita K."/>
            <person name="Maehara T."/>
            <person name="Mizuno H."/>
            <person name="Mizubayashi T."/>
            <person name="Mukai Y."/>
            <person name="Nagasaki H."/>
            <person name="Nakashima M."/>
            <person name="Nakama Y."/>
            <person name="Nakamichi Y."/>
            <person name="Nakamura M."/>
            <person name="Namiki N."/>
            <person name="Negishi M."/>
            <person name="Ohta I."/>
            <person name="Ono N."/>
            <person name="Saji S."/>
            <person name="Sakai K."/>
            <person name="Shibata M."/>
            <person name="Shimokawa T."/>
            <person name="Shomura A."/>
            <person name="Song J."/>
            <person name="Takazaki Y."/>
            <person name="Terasawa K."/>
            <person name="Tsuji K."/>
            <person name="Waki K."/>
            <person name="Yamagata H."/>
            <person name="Yamane H."/>
            <person name="Yoshiki S."/>
            <person name="Yoshihara R."/>
            <person name="Yukawa K."/>
            <person name="Zhong H."/>
            <person name="Iwama H."/>
            <person name="Endo T."/>
            <person name="Ito H."/>
            <person name="Hahn J.H."/>
            <person name="Kim H.I."/>
            <person name="Eun M.Y."/>
            <person name="Yano M."/>
            <person name="Jiang J."/>
            <person name="Gojobori T."/>
        </authorList>
    </citation>
    <scope>NUCLEOTIDE SEQUENCE [LARGE SCALE GENOMIC DNA]</scope>
</reference>
<evidence type="ECO:0000313" key="2">
    <source>
        <dbReference type="EMBL" id="BAD45114.1"/>
    </source>
</evidence>
<evidence type="ECO:0000256" key="1">
    <source>
        <dbReference type="SAM" id="Phobius"/>
    </source>
</evidence>
<keyword evidence="1" id="KW-0812">Transmembrane</keyword>
<proteinExistence type="predicted"/>
<name>Q657A9_ORYSJ</name>
<feature type="transmembrane region" description="Helical" evidence="1">
    <location>
        <begin position="12"/>
        <end position="33"/>
    </location>
</feature>
<feature type="transmembrane region" description="Helical" evidence="1">
    <location>
        <begin position="45"/>
        <end position="67"/>
    </location>
</feature>
<dbReference type="Proteomes" id="UP000817658">
    <property type="component" value="Chromosome 1"/>
</dbReference>
<organism evidence="2">
    <name type="scientific">Oryza sativa subsp. japonica</name>
    <name type="common">Rice</name>
    <dbReference type="NCBI Taxonomy" id="39947"/>
    <lineage>
        <taxon>Eukaryota</taxon>
        <taxon>Viridiplantae</taxon>
        <taxon>Streptophyta</taxon>
        <taxon>Embryophyta</taxon>
        <taxon>Tracheophyta</taxon>
        <taxon>Spermatophyta</taxon>
        <taxon>Magnoliopsida</taxon>
        <taxon>Liliopsida</taxon>
        <taxon>Poales</taxon>
        <taxon>Poaceae</taxon>
        <taxon>BOP clade</taxon>
        <taxon>Oryzoideae</taxon>
        <taxon>Oryzeae</taxon>
        <taxon>Oryzinae</taxon>
        <taxon>Oryza</taxon>
        <taxon>Oryza sativa</taxon>
    </lineage>
</organism>
<keyword evidence="1" id="KW-1133">Transmembrane helix</keyword>